<gene>
    <name evidence="2" type="ORF">EGYM00392_LOCUS49209</name>
</gene>
<feature type="region of interest" description="Disordered" evidence="1">
    <location>
        <begin position="101"/>
        <end position="121"/>
    </location>
</feature>
<evidence type="ECO:0000256" key="1">
    <source>
        <dbReference type="SAM" id="MobiDB-lite"/>
    </source>
</evidence>
<protein>
    <submittedName>
        <fullName evidence="2">Uncharacterized protein</fullName>
    </submittedName>
</protein>
<name>A0A7S1NSD3_9EUGL</name>
<proteinExistence type="predicted"/>
<reference evidence="2" key="1">
    <citation type="submission" date="2021-01" db="EMBL/GenBank/DDBJ databases">
        <authorList>
            <person name="Corre E."/>
            <person name="Pelletier E."/>
            <person name="Niang G."/>
            <person name="Scheremetjew M."/>
            <person name="Finn R."/>
            <person name="Kale V."/>
            <person name="Holt S."/>
            <person name="Cochrane G."/>
            <person name="Meng A."/>
            <person name="Brown T."/>
            <person name="Cohen L."/>
        </authorList>
    </citation>
    <scope>NUCLEOTIDE SEQUENCE</scope>
    <source>
        <strain evidence="2">NIES-381</strain>
    </source>
</reference>
<organism evidence="2">
    <name type="scientific">Eutreptiella gymnastica</name>
    <dbReference type="NCBI Taxonomy" id="73025"/>
    <lineage>
        <taxon>Eukaryota</taxon>
        <taxon>Discoba</taxon>
        <taxon>Euglenozoa</taxon>
        <taxon>Euglenida</taxon>
        <taxon>Spirocuta</taxon>
        <taxon>Euglenophyceae</taxon>
        <taxon>Eutreptiales</taxon>
        <taxon>Eutreptiaceae</taxon>
        <taxon>Eutreptiella</taxon>
    </lineage>
</organism>
<sequence>MESPTMPLVGYLSDTMSTAEVGCRLLVDTLHHAGTLARFGWSEAERAIQKRARSLSHTAVLTLPWAVLEAALGPRPGDGAWDSQTQLRRLAISVGLPPATECRTRRGGSVWPSPNPALPST</sequence>
<accession>A0A7S1NSD3</accession>
<dbReference type="EMBL" id="HBGA01132915">
    <property type="protein sequence ID" value="CAD9038049.1"/>
    <property type="molecule type" value="Transcribed_RNA"/>
</dbReference>
<dbReference type="AlphaFoldDB" id="A0A7S1NSD3"/>
<evidence type="ECO:0000313" key="2">
    <source>
        <dbReference type="EMBL" id="CAD9038049.1"/>
    </source>
</evidence>